<proteinExistence type="predicted"/>
<evidence type="ECO:0008006" key="4">
    <source>
        <dbReference type="Google" id="ProtNLM"/>
    </source>
</evidence>
<accession>A0ABN1ZU33</accession>
<feature type="region of interest" description="Disordered" evidence="1">
    <location>
        <begin position="37"/>
        <end position="111"/>
    </location>
</feature>
<dbReference type="EMBL" id="BAAALX010000001">
    <property type="protein sequence ID" value="GAA1504428.1"/>
    <property type="molecule type" value="Genomic_DNA"/>
</dbReference>
<name>A0ABN1ZU33_9MICO</name>
<evidence type="ECO:0000256" key="1">
    <source>
        <dbReference type="SAM" id="MobiDB-lite"/>
    </source>
</evidence>
<reference evidence="2 3" key="1">
    <citation type="journal article" date="2019" name="Int. J. Syst. Evol. Microbiol.">
        <title>The Global Catalogue of Microorganisms (GCM) 10K type strain sequencing project: providing services to taxonomists for standard genome sequencing and annotation.</title>
        <authorList>
            <consortium name="The Broad Institute Genomics Platform"/>
            <consortium name="The Broad Institute Genome Sequencing Center for Infectious Disease"/>
            <person name="Wu L."/>
            <person name="Ma J."/>
        </authorList>
    </citation>
    <scope>NUCLEOTIDE SEQUENCE [LARGE SCALE GENOMIC DNA]</scope>
    <source>
        <strain evidence="2 3">JCM 13318</strain>
    </source>
</reference>
<organism evidence="2 3">
    <name type="scientific">Brevibacterium permense</name>
    <dbReference type="NCBI Taxonomy" id="234834"/>
    <lineage>
        <taxon>Bacteria</taxon>
        <taxon>Bacillati</taxon>
        <taxon>Actinomycetota</taxon>
        <taxon>Actinomycetes</taxon>
        <taxon>Micrococcales</taxon>
        <taxon>Brevibacteriaceae</taxon>
        <taxon>Brevibacterium</taxon>
    </lineage>
</organism>
<sequence length="111" mass="11692">MPGKLHLLQLANSIFFGDYLTAEGLAADDDLTMIRDNGFTSSARRPGREGRPEPTNPLKDAVGKPAAVPIRRPPPRRPPTPIPSSAGAAQAPLKSPTPERPHALRLGAGSA</sequence>
<evidence type="ECO:0000313" key="2">
    <source>
        <dbReference type="EMBL" id="GAA1504428.1"/>
    </source>
</evidence>
<dbReference type="Proteomes" id="UP001500177">
    <property type="component" value="Unassembled WGS sequence"/>
</dbReference>
<protein>
    <recommendedName>
        <fullName evidence="4">Biotin synthase</fullName>
    </recommendedName>
</protein>
<gene>
    <name evidence="2" type="ORF">GCM10009690_03960</name>
</gene>
<evidence type="ECO:0000313" key="3">
    <source>
        <dbReference type="Proteomes" id="UP001500177"/>
    </source>
</evidence>
<comment type="caution">
    <text evidence="2">The sequence shown here is derived from an EMBL/GenBank/DDBJ whole genome shotgun (WGS) entry which is preliminary data.</text>
</comment>
<keyword evidence="3" id="KW-1185">Reference proteome</keyword>